<sequence>MYGYQEEGRDRRLPPMYAAPTPHSATPRSSPVLGKQNGTLPTQDSYSNYFGMHHATAQMGLQVGRNAVMAGQEYVERNMGRFIPLTTLRHYFNVSNYYVISKIWVILFPWRHKCWSRFPRHLEANEMSVEVYKSPREDINSPDMYIPVMAFVTYVLLSSLLAGFRGDFHPELLGTTALMALIVVVFEILAIKFGCYILGIYNQTQFLDLVAYSGYKFIGIIVTMLSGMFLNFVLTYCVFFYTFIATAFFLLRSLRYVLLPESNISSNATMSLSQRRKRVYFLFGISMVQILFMFILM</sequence>
<evidence type="ECO:0000256" key="5">
    <source>
        <dbReference type="ARBA" id="ARBA00022927"/>
    </source>
</evidence>
<dbReference type="VEuPathDB" id="FungiDB:T551_00220"/>
<dbReference type="STRING" id="1408657.A0A0W4ZWJ4"/>
<keyword evidence="8 9" id="KW-0472">Membrane</keyword>
<evidence type="ECO:0000256" key="3">
    <source>
        <dbReference type="ARBA" id="ARBA00022692"/>
    </source>
</evidence>
<feature type="transmembrane region" description="Helical" evidence="9">
    <location>
        <begin position="144"/>
        <end position="164"/>
    </location>
</feature>
<dbReference type="Proteomes" id="UP000053447">
    <property type="component" value="Unassembled WGS sequence"/>
</dbReference>
<dbReference type="GeneID" id="28938742"/>
<dbReference type="GO" id="GO:0005793">
    <property type="term" value="C:endoplasmic reticulum-Golgi intermediate compartment"/>
    <property type="evidence" value="ECO:0007669"/>
    <property type="project" value="UniProtKB-UniRule"/>
</dbReference>
<evidence type="ECO:0000256" key="10">
    <source>
        <dbReference type="SAM" id="MobiDB-lite"/>
    </source>
</evidence>
<keyword evidence="6 9" id="KW-1133">Transmembrane helix</keyword>
<feature type="transmembrane region" description="Helical" evidence="9">
    <location>
        <begin position="213"/>
        <end position="232"/>
    </location>
</feature>
<evidence type="ECO:0000313" key="11">
    <source>
        <dbReference type="EMBL" id="KTW32735.1"/>
    </source>
</evidence>
<dbReference type="GO" id="GO:0005789">
    <property type="term" value="C:endoplasmic reticulum membrane"/>
    <property type="evidence" value="ECO:0007669"/>
    <property type="project" value="UniProtKB-SubCell"/>
</dbReference>
<keyword evidence="3 9" id="KW-0812">Transmembrane</keyword>
<evidence type="ECO:0000256" key="4">
    <source>
        <dbReference type="ARBA" id="ARBA00022824"/>
    </source>
</evidence>
<dbReference type="EMBL" id="LFWA01000001">
    <property type="protein sequence ID" value="KTW32735.1"/>
    <property type="molecule type" value="Genomic_DNA"/>
</dbReference>
<feature type="transmembrane region" description="Helical" evidence="9">
    <location>
        <begin position="238"/>
        <end position="258"/>
    </location>
</feature>
<evidence type="ECO:0000256" key="2">
    <source>
        <dbReference type="ARBA" id="ARBA00022448"/>
    </source>
</evidence>
<dbReference type="RefSeq" id="XP_018231427.1">
    <property type="nucleotide sequence ID" value="XM_018372487.1"/>
</dbReference>
<dbReference type="eggNOG" id="KOG3094">
    <property type="taxonomic scope" value="Eukaryota"/>
</dbReference>
<proteinExistence type="inferred from homology"/>
<evidence type="ECO:0000256" key="1">
    <source>
        <dbReference type="ARBA" id="ARBA00009727"/>
    </source>
</evidence>
<dbReference type="Pfam" id="PF03878">
    <property type="entry name" value="YIF1"/>
    <property type="match status" value="1"/>
</dbReference>
<keyword evidence="4 9" id="KW-0256">Endoplasmic reticulum</keyword>
<dbReference type="GO" id="GO:0000139">
    <property type="term" value="C:Golgi membrane"/>
    <property type="evidence" value="ECO:0007669"/>
    <property type="project" value="UniProtKB-SubCell"/>
</dbReference>
<dbReference type="InterPro" id="IPR005578">
    <property type="entry name" value="Yif1_fam"/>
</dbReference>
<keyword evidence="7 9" id="KW-0333">Golgi apparatus</keyword>
<reference evidence="12" key="1">
    <citation type="journal article" date="2016" name="Nat. Commun.">
        <title>Genome analysis of three Pneumocystis species reveals adaptation mechanisms to life exclusively in mammalian hosts.</title>
        <authorList>
            <person name="Ma L."/>
            <person name="Chen Z."/>
            <person name="Huang D.W."/>
            <person name="Kutty G."/>
            <person name="Ishihara M."/>
            <person name="Wang H."/>
            <person name="Abouelleil A."/>
            <person name="Bishop L."/>
            <person name="Davey E."/>
            <person name="Deng R."/>
            <person name="Deng X."/>
            <person name="Fan L."/>
            <person name="Fantoni G."/>
            <person name="Fitzgerald M."/>
            <person name="Gogineni E."/>
            <person name="Goldberg J.M."/>
            <person name="Handley G."/>
            <person name="Hu X."/>
            <person name="Huber C."/>
            <person name="Jiao X."/>
            <person name="Jones K."/>
            <person name="Levin J.Z."/>
            <person name="Liu Y."/>
            <person name="Macdonald P."/>
            <person name="Melnikov A."/>
            <person name="Raley C."/>
            <person name="Sassi M."/>
            <person name="Sherman B.T."/>
            <person name="Song X."/>
            <person name="Sykes S."/>
            <person name="Tran B."/>
            <person name="Walsh L."/>
            <person name="Xia Y."/>
            <person name="Yang J."/>
            <person name="Young S."/>
            <person name="Zeng Q."/>
            <person name="Zheng X."/>
            <person name="Stephens R."/>
            <person name="Nusbaum C."/>
            <person name="Birren B.W."/>
            <person name="Azadi P."/>
            <person name="Lempicki R.A."/>
            <person name="Cuomo C.A."/>
            <person name="Kovacs J.A."/>
        </authorList>
    </citation>
    <scope>NUCLEOTIDE SEQUENCE [LARGE SCALE GENOMIC DNA]</scope>
    <source>
        <strain evidence="12">RU7</strain>
    </source>
</reference>
<dbReference type="OrthoDB" id="337750at2759"/>
<gene>
    <name evidence="11" type="ORF">T551_00220</name>
</gene>
<dbReference type="PANTHER" id="PTHR14083">
    <property type="entry name" value="YIP1 INTERACTING FACTOR HOMOLOG YIF1 PROTEIN"/>
    <property type="match status" value="1"/>
</dbReference>
<comment type="subcellular location">
    <subcellularLocation>
        <location evidence="9">Endoplasmic reticulum membrane</location>
        <topology evidence="9">Multi-pass membrane protein</topology>
    </subcellularLocation>
    <subcellularLocation>
        <location evidence="9">Golgi apparatus membrane</location>
        <topology evidence="9">Multi-pass membrane protein</topology>
    </subcellularLocation>
</comment>
<dbReference type="AlphaFoldDB" id="A0A0W4ZWJ4"/>
<keyword evidence="5 9" id="KW-0653">Protein transport</keyword>
<dbReference type="PANTHER" id="PTHR14083:SF0">
    <property type="entry name" value="YIP1D-INTERACTING FACTOR 1, ISOFORM C"/>
    <property type="match status" value="1"/>
</dbReference>
<evidence type="ECO:0000256" key="9">
    <source>
        <dbReference type="RuleBase" id="RU368073"/>
    </source>
</evidence>
<evidence type="ECO:0000313" key="12">
    <source>
        <dbReference type="Proteomes" id="UP000053447"/>
    </source>
</evidence>
<evidence type="ECO:0000256" key="7">
    <source>
        <dbReference type="ARBA" id="ARBA00023034"/>
    </source>
</evidence>
<organism evidence="11 12">
    <name type="scientific">Pneumocystis jirovecii (strain RU7)</name>
    <name type="common">Human pneumocystis pneumonia agent</name>
    <dbReference type="NCBI Taxonomy" id="1408657"/>
    <lineage>
        <taxon>Eukaryota</taxon>
        <taxon>Fungi</taxon>
        <taxon>Dikarya</taxon>
        <taxon>Ascomycota</taxon>
        <taxon>Taphrinomycotina</taxon>
        <taxon>Pneumocystomycetes</taxon>
        <taxon>Pneumocystaceae</taxon>
        <taxon>Pneumocystis</taxon>
    </lineage>
</organism>
<feature type="compositionally biased region" description="Basic and acidic residues" evidence="10">
    <location>
        <begin position="1"/>
        <end position="13"/>
    </location>
</feature>
<evidence type="ECO:0000256" key="8">
    <source>
        <dbReference type="ARBA" id="ARBA00023136"/>
    </source>
</evidence>
<keyword evidence="12" id="KW-1185">Reference proteome</keyword>
<comment type="similarity">
    <text evidence="1 9">Belongs to the YIF1 family.</text>
</comment>
<feature type="region of interest" description="Disordered" evidence="10">
    <location>
        <begin position="1"/>
        <end position="38"/>
    </location>
</feature>
<feature type="transmembrane region" description="Helical" evidence="9">
    <location>
        <begin position="279"/>
        <end position="296"/>
    </location>
</feature>
<accession>A0A0W4ZWJ4</accession>
<dbReference type="GO" id="GO:0006888">
    <property type="term" value="P:endoplasmic reticulum to Golgi vesicle-mediated transport"/>
    <property type="evidence" value="ECO:0007669"/>
    <property type="project" value="UniProtKB-UniRule"/>
</dbReference>
<feature type="transmembrane region" description="Helical" evidence="9">
    <location>
        <begin position="176"/>
        <end position="201"/>
    </location>
</feature>
<dbReference type="GO" id="GO:0030134">
    <property type="term" value="C:COPII-coated ER to Golgi transport vesicle"/>
    <property type="evidence" value="ECO:0007669"/>
    <property type="project" value="TreeGrafter"/>
</dbReference>
<comment type="caution">
    <text evidence="11">The sequence shown here is derived from an EMBL/GenBank/DDBJ whole genome shotgun (WGS) entry which is preliminary data.</text>
</comment>
<name>A0A0W4ZWJ4_PNEJ7</name>
<keyword evidence="2 9" id="KW-0813">Transport</keyword>
<protein>
    <recommendedName>
        <fullName evidence="9">Protein YIF1</fullName>
    </recommendedName>
</protein>
<comment type="function">
    <text evidence="9">Has a role in transport between endoplasmic reticulum and Golgi.</text>
</comment>
<evidence type="ECO:0000256" key="6">
    <source>
        <dbReference type="ARBA" id="ARBA00022989"/>
    </source>
</evidence>
<dbReference type="GO" id="GO:0015031">
    <property type="term" value="P:protein transport"/>
    <property type="evidence" value="ECO:0007669"/>
    <property type="project" value="UniProtKB-KW"/>
</dbReference>